<dbReference type="SUPFAM" id="SSF57959">
    <property type="entry name" value="Leucine zipper domain"/>
    <property type="match status" value="1"/>
</dbReference>
<keyword evidence="8" id="KW-0539">Nucleus</keyword>
<feature type="region of interest" description="Disordered" evidence="11">
    <location>
        <begin position="218"/>
        <end position="244"/>
    </location>
</feature>
<evidence type="ECO:0000256" key="2">
    <source>
        <dbReference type="ARBA" id="ARBA00022723"/>
    </source>
</evidence>
<dbReference type="AlphaFoldDB" id="A0ABD0KD70"/>
<dbReference type="FunFam" id="1.20.5.170:FF:000010">
    <property type="entry name" value="Cyclic AMP-dependent transcription factor ATF-2"/>
    <property type="match status" value="1"/>
</dbReference>
<dbReference type="GO" id="GO:0005634">
    <property type="term" value="C:nucleus"/>
    <property type="evidence" value="ECO:0007669"/>
    <property type="project" value="UniProtKB-SubCell"/>
</dbReference>
<dbReference type="GO" id="GO:0003677">
    <property type="term" value="F:DNA binding"/>
    <property type="evidence" value="ECO:0007669"/>
    <property type="project" value="UniProtKB-KW"/>
</dbReference>
<keyword evidence="4" id="KW-0862">Zinc</keyword>
<reference evidence="14 15" key="1">
    <citation type="journal article" date="2023" name="Sci. Data">
        <title>Genome assembly of the Korean intertidal mud-creeper Batillaria attramentaria.</title>
        <authorList>
            <person name="Patra A.K."/>
            <person name="Ho P.T."/>
            <person name="Jun S."/>
            <person name="Lee S.J."/>
            <person name="Kim Y."/>
            <person name="Won Y.J."/>
        </authorList>
    </citation>
    <scope>NUCLEOTIDE SEQUENCE [LARGE SCALE GENOMIC DNA]</scope>
    <source>
        <strain evidence="14">Wonlab-2016</strain>
    </source>
</reference>
<organism evidence="14 15">
    <name type="scientific">Batillaria attramentaria</name>
    <dbReference type="NCBI Taxonomy" id="370345"/>
    <lineage>
        <taxon>Eukaryota</taxon>
        <taxon>Metazoa</taxon>
        <taxon>Spiralia</taxon>
        <taxon>Lophotrochozoa</taxon>
        <taxon>Mollusca</taxon>
        <taxon>Gastropoda</taxon>
        <taxon>Caenogastropoda</taxon>
        <taxon>Sorbeoconcha</taxon>
        <taxon>Cerithioidea</taxon>
        <taxon>Batillariidae</taxon>
        <taxon>Batillaria</taxon>
    </lineage>
</organism>
<dbReference type="CDD" id="cd14687">
    <property type="entry name" value="bZIP_ATF2"/>
    <property type="match status" value="1"/>
</dbReference>
<evidence type="ECO:0000256" key="10">
    <source>
        <dbReference type="SAM" id="Coils"/>
    </source>
</evidence>
<dbReference type="InterPro" id="IPR046347">
    <property type="entry name" value="bZIP_sf"/>
</dbReference>
<evidence type="ECO:0000256" key="6">
    <source>
        <dbReference type="ARBA" id="ARBA00023125"/>
    </source>
</evidence>
<comment type="caution">
    <text evidence="14">The sequence shown here is derived from an EMBL/GenBank/DDBJ whole genome shotgun (WGS) entry which is preliminary data.</text>
</comment>
<evidence type="ECO:0000313" key="15">
    <source>
        <dbReference type="Proteomes" id="UP001519460"/>
    </source>
</evidence>
<evidence type="ECO:0000256" key="11">
    <source>
        <dbReference type="SAM" id="MobiDB-lite"/>
    </source>
</evidence>
<evidence type="ECO:0000259" key="13">
    <source>
        <dbReference type="PROSITE" id="PS50217"/>
    </source>
</evidence>
<dbReference type="Pfam" id="PF00170">
    <property type="entry name" value="bZIP_1"/>
    <property type="match status" value="1"/>
</dbReference>
<dbReference type="InterPro" id="IPR002112">
    <property type="entry name" value="Leuzip_Jun"/>
</dbReference>
<dbReference type="PANTHER" id="PTHR19304">
    <property type="entry name" value="CYCLIC-AMP RESPONSE ELEMENT BINDING PROTEIN"/>
    <property type="match status" value="1"/>
</dbReference>
<evidence type="ECO:0000256" key="7">
    <source>
        <dbReference type="ARBA" id="ARBA00023163"/>
    </source>
</evidence>
<keyword evidence="6" id="KW-0238">DNA-binding</keyword>
<dbReference type="InterPro" id="IPR036236">
    <property type="entry name" value="Znf_C2H2_sf"/>
</dbReference>
<dbReference type="SUPFAM" id="SSF57667">
    <property type="entry name" value="beta-beta-alpha zinc fingers"/>
    <property type="match status" value="1"/>
</dbReference>
<dbReference type="PROSITE" id="PS50157">
    <property type="entry name" value="ZINC_FINGER_C2H2_2"/>
    <property type="match status" value="1"/>
</dbReference>
<feature type="domain" description="BZIP" evidence="13">
    <location>
        <begin position="344"/>
        <end position="407"/>
    </location>
</feature>
<keyword evidence="10" id="KW-0175">Coiled coil</keyword>
<evidence type="ECO:0000259" key="12">
    <source>
        <dbReference type="PROSITE" id="PS50157"/>
    </source>
</evidence>
<dbReference type="SMART" id="SM00338">
    <property type="entry name" value="BRLZ"/>
    <property type="match status" value="1"/>
</dbReference>
<gene>
    <name evidence="14" type="ORF">BaRGS_00023678</name>
</gene>
<evidence type="ECO:0000256" key="5">
    <source>
        <dbReference type="ARBA" id="ARBA00023015"/>
    </source>
</evidence>
<keyword evidence="7" id="KW-0804">Transcription</keyword>
<name>A0ABD0KD70_9CAEN</name>
<feature type="region of interest" description="Disordered" evidence="11">
    <location>
        <begin position="89"/>
        <end position="109"/>
    </location>
</feature>
<feature type="domain" description="C2H2-type" evidence="12">
    <location>
        <begin position="10"/>
        <end position="34"/>
    </location>
</feature>
<evidence type="ECO:0008006" key="16">
    <source>
        <dbReference type="Google" id="ProtNLM"/>
    </source>
</evidence>
<dbReference type="EMBL" id="JACVVK020000200">
    <property type="protein sequence ID" value="KAK7485039.1"/>
    <property type="molecule type" value="Genomic_DNA"/>
</dbReference>
<keyword evidence="3 9" id="KW-0863">Zinc-finger</keyword>
<evidence type="ECO:0000256" key="1">
    <source>
        <dbReference type="ARBA" id="ARBA00004123"/>
    </source>
</evidence>
<dbReference type="PROSITE" id="PS00028">
    <property type="entry name" value="ZINC_FINGER_C2H2_1"/>
    <property type="match status" value="1"/>
</dbReference>
<dbReference type="PRINTS" id="PR00043">
    <property type="entry name" value="LEUZIPPRJUN"/>
</dbReference>
<sequence>MCDVDDDKPFVCSTMGCGMRFTNEDHLNVHMKKHEMSLALNMGSHSSSPAHHFLDQTPTPTKFLKNCEEIGLFQELSKNPFEEAFKKASDADGVPLPGPQSNELNTPVPPPINDKAPGSLFLSDLVKAVQSPTSTSASAAALLSKQDSILLPSEAFALDLSGRRAGEKIIAMQPSSTTAEEDEGNRVISIADSTQSPSKTTPSAVPAVKEVVVTQAVSSSLPGSKSSPTQIILSPPASAPQQTMVTQQILAATSPQQTTSPSPSQQACTMQVYLQLPTGQTVPVHIPATISTVLPAGSGDQVSPVMVRMESPKMEVILPDSFDPSYEPSSKRHKGGSSDSEDPDERRRKFLERNRAAAARCRQKRKHWISNLEKKAEELQNTNNRLQSEVSLLRGEVAQLKTLLLAHQDCPITLQQKSQGQLALHTISMVESASSVPFEVAQLVGVSGNTAVSVGNQQVPNLSVITDSSQVVPSPPSDIQQ</sequence>
<evidence type="ECO:0000256" key="4">
    <source>
        <dbReference type="ARBA" id="ARBA00022833"/>
    </source>
</evidence>
<dbReference type="GO" id="GO:0008270">
    <property type="term" value="F:zinc ion binding"/>
    <property type="evidence" value="ECO:0007669"/>
    <property type="project" value="UniProtKB-KW"/>
</dbReference>
<dbReference type="PROSITE" id="PS50217">
    <property type="entry name" value="BZIP"/>
    <property type="match status" value="1"/>
</dbReference>
<dbReference type="InterPro" id="IPR051027">
    <property type="entry name" value="bZIP_transcription_factors"/>
</dbReference>
<evidence type="ECO:0000256" key="8">
    <source>
        <dbReference type="ARBA" id="ARBA00023242"/>
    </source>
</evidence>
<dbReference type="SMART" id="SM00355">
    <property type="entry name" value="ZnF_C2H2"/>
    <property type="match status" value="1"/>
</dbReference>
<proteinExistence type="predicted"/>
<accession>A0ABD0KD70</accession>
<keyword evidence="2" id="KW-0479">Metal-binding</keyword>
<feature type="coiled-coil region" evidence="10">
    <location>
        <begin position="369"/>
        <end position="403"/>
    </location>
</feature>
<evidence type="ECO:0000313" key="14">
    <source>
        <dbReference type="EMBL" id="KAK7485039.1"/>
    </source>
</evidence>
<protein>
    <recommendedName>
        <fullName evidence="16">Cyclic AMP-dependent transcription factor ATF-2</fullName>
    </recommendedName>
</protein>
<dbReference type="Proteomes" id="UP001519460">
    <property type="component" value="Unassembled WGS sequence"/>
</dbReference>
<feature type="region of interest" description="Disordered" evidence="11">
    <location>
        <begin position="318"/>
        <end position="346"/>
    </location>
</feature>
<keyword evidence="5" id="KW-0805">Transcription regulation</keyword>
<dbReference type="FunFam" id="3.30.160.60:FF:000446">
    <property type="entry name" value="Zinc finger protein"/>
    <property type="match status" value="1"/>
</dbReference>
<dbReference type="Gene3D" id="1.20.5.170">
    <property type="match status" value="1"/>
</dbReference>
<dbReference type="InterPro" id="IPR004827">
    <property type="entry name" value="bZIP"/>
</dbReference>
<evidence type="ECO:0000256" key="3">
    <source>
        <dbReference type="ARBA" id="ARBA00022771"/>
    </source>
</evidence>
<dbReference type="PROSITE" id="PS00036">
    <property type="entry name" value="BZIP_BASIC"/>
    <property type="match status" value="1"/>
</dbReference>
<feature type="compositionally biased region" description="Low complexity" evidence="11">
    <location>
        <begin position="218"/>
        <end position="227"/>
    </location>
</feature>
<dbReference type="InterPro" id="IPR013087">
    <property type="entry name" value="Znf_C2H2_type"/>
</dbReference>
<comment type="subcellular location">
    <subcellularLocation>
        <location evidence="1">Nucleus</location>
    </subcellularLocation>
</comment>
<dbReference type="Gene3D" id="3.30.160.60">
    <property type="entry name" value="Classic Zinc Finger"/>
    <property type="match status" value="1"/>
</dbReference>
<keyword evidence="15" id="KW-1185">Reference proteome</keyword>
<evidence type="ECO:0000256" key="9">
    <source>
        <dbReference type="PROSITE-ProRule" id="PRU00042"/>
    </source>
</evidence>